<dbReference type="InterPro" id="IPR001117">
    <property type="entry name" value="Cu-oxidase_2nd"/>
</dbReference>
<dbReference type="GO" id="GO:0005759">
    <property type="term" value="C:mitochondrial matrix"/>
    <property type="evidence" value="ECO:0007669"/>
    <property type="project" value="TreeGrafter"/>
</dbReference>
<dbReference type="PANTHER" id="PTHR43718">
    <property type="entry name" value="LON PROTEASE"/>
    <property type="match status" value="1"/>
</dbReference>
<name>A0A7J6WE74_THATH</name>
<sequence>MKNLNSLLPTRYLLSTEFSTSKISLQNLSDENFDVHRAQTILDKDHYGLSDVKERILEFIAVGKLRGIAQVGKAGFVDVKWIIFVCIHRLRNILDRGIMPPTPAGILINGLHSNDVFRVEQGRTYRFRISNVGLQNSLNIRIQGHTMKLVEVEGTHTI</sequence>
<keyword evidence="2" id="KW-0645">Protease</keyword>
<dbReference type="EMBL" id="JABWDY010016901">
    <property type="protein sequence ID" value="KAF5195744.1"/>
    <property type="molecule type" value="Genomic_DNA"/>
</dbReference>
<evidence type="ECO:0000313" key="2">
    <source>
        <dbReference type="EMBL" id="KAF5195744.1"/>
    </source>
</evidence>
<dbReference type="PANTHER" id="PTHR43718:SF2">
    <property type="entry name" value="LON PROTEASE HOMOLOG, MITOCHONDRIAL"/>
    <property type="match status" value="1"/>
</dbReference>
<dbReference type="GO" id="GO:0005524">
    <property type="term" value="F:ATP binding"/>
    <property type="evidence" value="ECO:0007669"/>
    <property type="project" value="InterPro"/>
</dbReference>
<dbReference type="Gene3D" id="2.60.40.420">
    <property type="entry name" value="Cupredoxins - blue copper proteins"/>
    <property type="match status" value="1"/>
</dbReference>
<keyword evidence="2" id="KW-0378">Hydrolase</keyword>
<evidence type="ECO:0000259" key="1">
    <source>
        <dbReference type="Pfam" id="PF00394"/>
    </source>
</evidence>
<dbReference type="InterPro" id="IPR008972">
    <property type="entry name" value="Cupredoxin"/>
</dbReference>
<dbReference type="InterPro" id="IPR027065">
    <property type="entry name" value="Lon_Prtase"/>
</dbReference>
<evidence type="ECO:0000313" key="3">
    <source>
        <dbReference type="Proteomes" id="UP000554482"/>
    </source>
</evidence>
<dbReference type="OrthoDB" id="1728701at2759"/>
<comment type="caution">
    <text evidence="2">The sequence shown here is derived from an EMBL/GenBank/DDBJ whole genome shotgun (WGS) entry which is preliminary data.</text>
</comment>
<dbReference type="Proteomes" id="UP000554482">
    <property type="component" value="Unassembled WGS sequence"/>
</dbReference>
<dbReference type="GO" id="GO:0004252">
    <property type="term" value="F:serine-type endopeptidase activity"/>
    <property type="evidence" value="ECO:0007669"/>
    <property type="project" value="InterPro"/>
</dbReference>
<dbReference type="AlphaFoldDB" id="A0A7J6WE74"/>
<dbReference type="SUPFAM" id="SSF49503">
    <property type="entry name" value="Cupredoxins"/>
    <property type="match status" value="1"/>
</dbReference>
<organism evidence="2 3">
    <name type="scientific">Thalictrum thalictroides</name>
    <name type="common">Rue-anemone</name>
    <name type="synonym">Anemone thalictroides</name>
    <dbReference type="NCBI Taxonomy" id="46969"/>
    <lineage>
        <taxon>Eukaryota</taxon>
        <taxon>Viridiplantae</taxon>
        <taxon>Streptophyta</taxon>
        <taxon>Embryophyta</taxon>
        <taxon>Tracheophyta</taxon>
        <taxon>Spermatophyta</taxon>
        <taxon>Magnoliopsida</taxon>
        <taxon>Ranunculales</taxon>
        <taxon>Ranunculaceae</taxon>
        <taxon>Thalictroideae</taxon>
        <taxon>Thalictrum</taxon>
    </lineage>
</organism>
<gene>
    <name evidence="2" type="ORF">FRX31_014669</name>
</gene>
<dbReference type="Pfam" id="PF00394">
    <property type="entry name" value="Cu-oxidase"/>
    <property type="match status" value="1"/>
</dbReference>
<keyword evidence="3" id="KW-1185">Reference proteome</keyword>
<accession>A0A7J6WE74</accession>
<reference evidence="2 3" key="1">
    <citation type="submission" date="2020-06" db="EMBL/GenBank/DDBJ databases">
        <title>Transcriptomic and genomic resources for Thalictrum thalictroides and T. hernandezii: Facilitating candidate gene discovery in an emerging model plant lineage.</title>
        <authorList>
            <person name="Arias T."/>
            <person name="Riano-Pachon D.M."/>
            <person name="Di Stilio V.S."/>
        </authorList>
    </citation>
    <scope>NUCLEOTIDE SEQUENCE [LARGE SCALE GENOMIC DNA]</scope>
    <source>
        <strain evidence="3">cv. WT478/WT964</strain>
        <tissue evidence="2">Leaves</tissue>
    </source>
</reference>
<dbReference type="GO" id="GO:0004176">
    <property type="term" value="F:ATP-dependent peptidase activity"/>
    <property type="evidence" value="ECO:0007669"/>
    <property type="project" value="InterPro"/>
</dbReference>
<protein>
    <submittedName>
        <fullName evidence="2">Lon protease-like protein</fullName>
    </submittedName>
</protein>
<dbReference type="GO" id="GO:0007005">
    <property type="term" value="P:mitochondrion organization"/>
    <property type="evidence" value="ECO:0007669"/>
    <property type="project" value="TreeGrafter"/>
</dbReference>
<dbReference type="GO" id="GO:0051131">
    <property type="term" value="P:chaperone-mediated protein complex assembly"/>
    <property type="evidence" value="ECO:0007669"/>
    <property type="project" value="TreeGrafter"/>
</dbReference>
<proteinExistence type="predicted"/>
<dbReference type="GO" id="GO:0003697">
    <property type="term" value="F:single-stranded DNA binding"/>
    <property type="evidence" value="ECO:0007669"/>
    <property type="project" value="TreeGrafter"/>
</dbReference>
<feature type="domain" description="Plastocyanin-like" evidence="1">
    <location>
        <begin position="99"/>
        <end position="157"/>
    </location>
</feature>
<dbReference type="GO" id="GO:0006515">
    <property type="term" value="P:protein quality control for misfolded or incompletely synthesized proteins"/>
    <property type="evidence" value="ECO:0007669"/>
    <property type="project" value="TreeGrafter"/>
</dbReference>